<dbReference type="InterPro" id="IPR001036">
    <property type="entry name" value="Acrflvin-R"/>
</dbReference>
<dbReference type="SUPFAM" id="SSF82693">
    <property type="entry name" value="Multidrug efflux transporter AcrB pore domain, PN1, PN2, PC1 and PC2 subdomains"/>
    <property type="match status" value="3"/>
</dbReference>
<dbReference type="RefSeq" id="WP_104506238.1">
    <property type="nucleotide sequence ID" value="NZ_JACIGC010000037.1"/>
</dbReference>
<evidence type="ECO:0000256" key="1">
    <source>
        <dbReference type="SAM" id="Phobius"/>
    </source>
</evidence>
<keyword evidence="1" id="KW-0472">Membrane</keyword>
<dbReference type="GO" id="GO:0005886">
    <property type="term" value="C:plasma membrane"/>
    <property type="evidence" value="ECO:0007669"/>
    <property type="project" value="TreeGrafter"/>
</dbReference>
<feature type="transmembrane region" description="Helical" evidence="1">
    <location>
        <begin position="1048"/>
        <end position="1075"/>
    </location>
</feature>
<feature type="transmembrane region" description="Helical" evidence="1">
    <location>
        <begin position="384"/>
        <end position="404"/>
    </location>
</feature>
<protein>
    <submittedName>
        <fullName evidence="2">Multidrug transporter AcrB</fullName>
    </submittedName>
</protein>
<dbReference type="Gene3D" id="3.30.70.1320">
    <property type="entry name" value="Multidrug efflux transporter AcrB pore domain like"/>
    <property type="match status" value="1"/>
</dbReference>
<dbReference type="InterPro" id="IPR027463">
    <property type="entry name" value="AcrB_DN_DC_subdom"/>
</dbReference>
<dbReference type="SUPFAM" id="SSF82866">
    <property type="entry name" value="Multidrug efflux transporter AcrB transmembrane domain"/>
    <property type="match status" value="2"/>
</dbReference>
<dbReference type="SUPFAM" id="SSF82714">
    <property type="entry name" value="Multidrug efflux transporter AcrB TolC docking domain, DN and DC subdomains"/>
    <property type="match status" value="2"/>
</dbReference>
<name>A0A2S6NFF1_9HYPH</name>
<keyword evidence="1" id="KW-1133">Transmembrane helix</keyword>
<dbReference type="AlphaFoldDB" id="A0A2S6NFF1"/>
<reference evidence="2 3" key="1">
    <citation type="journal article" date="2018" name="Arch. Microbiol.">
        <title>New insights into the metabolic potential of the phototrophic purple bacterium Rhodopila globiformis DSM 161(T) from its draft genome sequence and evidence for a vanadium-dependent nitrogenase.</title>
        <authorList>
            <person name="Imhoff J.F."/>
            <person name="Rahn T."/>
            <person name="Kunzel S."/>
            <person name="Neulinger S.C."/>
        </authorList>
    </citation>
    <scope>NUCLEOTIDE SEQUENCE [LARGE SCALE GENOMIC DNA]</scope>
    <source>
        <strain evidence="2 3">DSM 16996</strain>
    </source>
</reference>
<keyword evidence="1" id="KW-0812">Transmembrane</keyword>
<feature type="transmembrane region" description="Helical" evidence="1">
    <location>
        <begin position="358"/>
        <end position="377"/>
    </location>
</feature>
<comment type="caution">
    <text evidence="2">The sequence shown here is derived from an EMBL/GenBank/DDBJ whole genome shotgun (WGS) entry which is preliminary data.</text>
</comment>
<dbReference type="Gene3D" id="3.30.70.1440">
    <property type="entry name" value="Multidrug efflux transporter AcrB pore domain"/>
    <property type="match status" value="1"/>
</dbReference>
<dbReference type="PANTHER" id="PTHR32063">
    <property type="match status" value="1"/>
</dbReference>
<dbReference type="PANTHER" id="PTHR32063:SF16">
    <property type="entry name" value="CATION EFFLUX SYSTEM (ACRB_ACRD_ACRF FAMILY)"/>
    <property type="match status" value="1"/>
</dbReference>
<feature type="transmembrane region" description="Helical" evidence="1">
    <location>
        <begin position="1023"/>
        <end position="1042"/>
    </location>
</feature>
<evidence type="ECO:0000313" key="2">
    <source>
        <dbReference type="EMBL" id="PPQ33333.1"/>
    </source>
</evidence>
<sequence length="1084" mass="116019">MSGTKDKGLGLAGALTKTFIASPLTPLLLIAALALGLFALVTLPREEEPQISVPMVDIVVQANGLRAEDAVKLVTEPLETIVKGINAVEHVYSKTYDDRAVITARFLVGTSTDAAILRVHEKIRANMDRIPAGVPEPLIVGRGIDDVAIVTLTLTPKPEAASRWTAGALTDVARELRTELAKLEDVGLTYLVGDQAREIRIEPDPAGLARYGVTLQQLAAKAQGANSALQLGPVRDGGLQVEALAGRTLQTLPEIGNLLITARDGRPVYLRDVAKVVLVDQPNETRVAHFTRAPDGALQSAPAVTIALAKRAGANAVVISQRIVAQLEHLKGAAVPGDIEVKITRNYGETANEKADELLFHLGLATISIVALVAFAIGWREALVVAVVIPTTILLTLFSVRIMGYTLNRVSLFALIFSIGILVDDAIVVIENIARHWAMERGRYIAPDGAMRDGRSRTQAAIDGVSEVGNPTIVATLTVVAALLPMLFVSGLMGPYMSPIPSNASAAMVFSFFAAVIVTPWLMLKIAGKAPLHHGEAAGGGKMGAFYRRVAKPVLHSRKSAKKFLTLVGIATLASLSLFYFKLVTVKLLPFDNKPELAVVADLPAGTSVEETNRVLADAVQRLKDVPEIQSFESYAGTAAPFNFNGLVRHYYLRATPEAGDVQVNLSPKDQRGRASHAIALDIREKLHGIALPPHGSLKVVEPPPGPPVLSTLLAEIYGPDADTRRAVAAQVRKAFEASSFIVDVDDSFGVQAPRKRIEIDQDSLEFFGVQQSDVFDTLRRLYGGDVVGYSHRGGRQPLPIRLALAKNARELNELALTTPVPANTLPGSRSIVELGDVTRVTTELSSFPIFRHNGRAAEMVQAELAGAYEAPLYGQLAVDAALDKMDWPAGAKPEIIMHGQPLDESKPSLLWDGEWEVTWVTFRDMGAAFLAALVGIYILVVAQFRSFKLPLVILTPLPLTFIGIMFGHWLFHAAFTATSMIGFIALAGIIVRNSILLVDFVRHGDASQGLKALLLEAGAIRFKPIVLTALAAMIGAVTILGDPIFQGLAISLLFGLASSTALTVLVIPAIYVALRGGPDYDAA</sequence>
<dbReference type="PRINTS" id="PR00702">
    <property type="entry name" value="ACRIFLAVINRP"/>
</dbReference>
<dbReference type="EMBL" id="NHSJ01000023">
    <property type="protein sequence ID" value="PPQ33333.1"/>
    <property type="molecule type" value="Genomic_DNA"/>
</dbReference>
<dbReference type="GO" id="GO:0042910">
    <property type="term" value="F:xenobiotic transmembrane transporter activity"/>
    <property type="evidence" value="ECO:0007669"/>
    <property type="project" value="TreeGrafter"/>
</dbReference>
<feature type="transmembrane region" description="Helical" evidence="1">
    <location>
        <begin position="473"/>
        <end position="493"/>
    </location>
</feature>
<dbReference type="Gene3D" id="3.30.2090.10">
    <property type="entry name" value="Multidrug efflux transporter AcrB TolC docking domain, DN and DC subdomains"/>
    <property type="match status" value="2"/>
</dbReference>
<dbReference type="Proteomes" id="UP000239089">
    <property type="component" value="Unassembled WGS sequence"/>
</dbReference>
<feature type="transmembrane region" description="Helical" evidence="1">
    <location>
        <begin position="978"/>
        <end position="1002"/>
    </location>
</feature>
<accession>A0A2S6NFF1</accession>
<feature type="transmembrane region" description="Helical" evidence="1">
    <location>
        <begin position="505"/>
        <end position="524"/>
    </location>
</feature>
<proteinExistence type="predicted"/>
<evidence type="ECO:0000313" key="3">
    <source>
        <dbReference type="Proteomes" id="UP000239089"/>
    </source>
</evidence>
<dbReference type="Gene3D" id="1.20.1640.10">
    <property type="entry name" value="Multidrug efflux transporter AcrB transmembrane domain"/>
    <property type="match status" value="2"/>
</dbReference>
<dbReference type="Gene3D" id="3.30.70.1430">
    <property type="entry name" value="Multidrug efflux transporter AcrB pore domain"/>
    <property type="match status" value="2"/>
</dbReference>
<dbReference type="OrthoDB" id="9806532at2"/>
<feature type="transmembrane region" description="Helical" evidence="1">
    <location>
        <begin position="410"/>
        <end position="434"/>
    </location>
</feature>
<feature type="transmembrane region" description="Helical" evidence="1">
    <location>
        <begin position="952"/>
        <end position="972"/>
    </location>
</feature>
<gene>
    <name evidence="2" type="ORF">CCR94_02065</name>
</gene>
<organism evidence="2 3">
    <name type="scientific">Rhodoblastus sphagnicola</name>
    <dbReference type="NCBI Taxonomy" id="333368"/>
    <lineage>
        <taxon>Bacteria</taxon>
        <taxon>Pseudomonadati</taxon>
        <taxon>Pseudomonadota</taxon>
        <taxon>Alphaproteobacteria</taxon>
        <taxon>Hyphomicrobiales</taxon>
        <taxon>Rhodoblastaceae</taxon>
        <taxon>Rhodoblastus</taxon>
    </lineage>
</organism>
<dbReference type="Pfam" id="PF00873">
    <property type="entry name" value="ACR_tran"/>
    <property type="match status" value="1"/>
</dbReference>
<feature type="transmembrane region" description="Helical" evidence="1">
    <location>
        <begin position="20"/>
        <end position="43"/>
    </location>
</feature>
<keyword evidence="3" id="KW-1185">Reference proteome</keyword>
<feature type="transmembrane region" description="Helical" evidence="1">
    <location>
        <begin position="926"/>
        <end position="945"/>
    </location>
</feature>